<evidence type="ECO:0000256" key="1">
    <source>
        <dbReference type="SAM" id="SignalP"/>
    </source>
</evidence>
<feature type="domain" description="AB hydrolase-1" evidence="2">
    <location>
        <begin position="37"/>
        <end position="272"/>
    </location>
</feature>
<dbReference type="EMBL" id="CP040710">
    <property type="protein sequence ID" value="QCX01821.1"/>
    <property type="molecule type" value="Genomic_DNA"/>
</dbReference>
<dbReference type="Pfam" id="PF12697">
    <property type="entry name" value="Abhydrolase_6"/>
    <property type="match status" value="1"/>
</dbReference>
<evidence type="ECO:0000259" key="2">
    <source>
        <dbReference type="Pfam" id="PF12697"/>
    </source>
</evidence>
<feature type="chain" id="PRO_5023070360" evidence="1">
    <location>
        <begin position="22"/>
        <end position="281"/>
    </location>
</feature>
<keyword evidence="4" id="KW-1185">Reference proteome</keyword>
<keyword evidence="3" id="KW-0378">Hydrolase</keyword>
<dbReference type="AlphaFoldDB" id="A0A5B7SY53"/>
<dbReference type="PANTHER" id="PTHR43798">
    <property type="entry name" value="MONOACYLGLYCEROL LIPASE"/>
    <property type="match status" value="1"/>
</dbReference>
<dbReference type="SUPFAM" id="SSF53474">
    <property type="entry name" value="alpha/beta-Hydrolases"/>
    <property type="match status" value="1"/>
</dbReference>
<name>A0A5B7SY53_9FLAO</name>
<organism evidence="3 4">
    <name type="scientific">Aggregatimonas sangjinii</name>
    <dbReference type="NCBI Taxonomy" id="2583587"/>
    <lineage>
        <taxon>Bacteria</taxon>
        <taxon>Pseudomonadati</taxon>
        <taxon>Bacteroidota</taxon>
        <taxon>Flavobacteriia</taxon>
        <taxon>Flavobacteriales</taxon>
        <taxon>Flavobacteriaceae</taxon>
        <taxon>Aggregatimonas</taxon>
    </lineage>
</organism>
<evidence type="ECO:0000313" key="3">
    <source>
        <dbReference type="EMBL" id="QCX01821.1"/>
    </source>
</evidence>
<accession>A0A5B7SY53</accession>
<proteinExistence type="predicted"/>
<gene>
    <name evidence="3" type="ORF">FGM00_17485</name>
</gene>
<dbReference type="InterPro" id="IPR000073">
    <property type="entry name" value="AB_hydrolase_1"/>
</dbReference>
<dbReference type="RefSeq" id="WP_138854158.1">
    <property type="nucleotide sequence ID" value="NZ_CP040710.1"/>
</dbReference>
<sequence length="281" mass="32079">MQTLKKVVVMWMFISSAFLYAQDHPFEVTVKGEGQPVLLFPGFTCTGAVWDDTVAELSKNYECHVFTFAGFGDVAPIETPWLPKIKEAINRYVEEKELKAPIVLGHSLGGALGLWLAIDEEHPYSKLIVVEALPSTGALMMPNFKSENMVYESPWNQQMLAMDDTSFEKMAVQMASGMTLKPHKKEQLKDWILMADRETYVYGYTDLLRLDLREDIVKITIPVTILAATKPYGLEMAKKTYEGQYSNLAEYKIKYAEDAAHFIMYDQPEWFLNQLTKALQY</sequence>
<evidence type="ECO:0000313" key="4">
    <source>
        <dbReference type="Proteomes" id="UP000310017"/>
    </source>
</evidence>
<dbReference type="InterPro" id="IPR029058">
    <property type="entry name" value="AB_hydrolase_fold"/>
</dbReference>
<dbReference type="Proteomes" id="UP000310017">
    <property type="component" value="Chromosome"/>
</dbReference>
<dbReference type="InterPro" id="IPR050266">
    <property type="entry name" value="AB_hydrolase_sf"/>
</dbReference>
<dbReference type="OrthoDB" id="7172093at2"/>
<dbReference type="Gene3D" id="3.40.50.1820">
    <property type="entry name" value="alpha/beta hydrolase"/>
    <property type="match status" value="1"/>
</dbReference>
<protein>
    <submittedName>
        <fullName evidence="3">Alpha/beta hydrolase</fullName>
    </submittedName>
</protein>
<reference evidence="3 4" key="1">
    <citation type="submission" date="2019-05" db="EMBL/GenBank/DDBJ databases">
        <title>Genome sequencing of F202Z8.</title>
        <authorList>
            <person name="Kwon Y.M."/>
        </authorList>
    </citation>
    <scope>NUCLEOTIDE SEQUENCE [LARGE SCALE GENOMIC DNA]</scope>
    <source>
        <strain evidence="3 4">F202Z8</strain>
    </source>
</reference>
<keyword evidence="1" id="KW-0732">Signal</keyword>
<dbReference type="KEGG" id="asag:FGM00_17485"/>
<dbReference type="GO" id="GO:0016787">
    <property type="term" value="F:hydrolase activity"/>
    <property type="evidence" value="ECO:0007669"/>
    <property type="project" value="UniProtKB-KW"/>
</dbReference>
<feature type="signal peptide" evidence="1">
    <location>
        <begin position="1"/>
        <end position="21"/>
    </location>
</feature>